<dbReference type="InterPro" id="IPR027417">
    <property type="entry name" value="P-loop_NTPase"/>
</dbReference>
<reference evidence="1 2" key="1">
    <citation type="journal article" date="2016" name="Nat. Commun.">
        <title>Thousands of microbial genomes shed light on interconnected biogeochemical processes in an aquifer system.</title>
        <authorList>
            <person name="Anantharaman K."/>
            <person name="Brown C.T."/>
            <person name="Hug L.A."/>
            <person name="Sharon I."/>
            <person name="Castelle C.J."/>
            <person name="Probst A.J."/>
            <person name="Thomas B.C."/>
            <person name="Singh A."/>
            <person name="Wilkins M.J."/>
            <person name="Karaoz U."/>
            <person name="Brodie E.L."/>
            <person name="Williams K.H."/>
            <person name="Hubbard S.S."/>
            <person name="Banfield J.F."/>
        </authorList>
    </citation>
    <scope>NUCLEOTIDE SEQUENCE [LARGE SCALE GENOMIC DNA]</scope>
</reference>
<sequence>MAAELVHPPDIKDGQISPVAARIINLVAEATDTPLDPLESIRQSVNRLLPWLPYFSPSEALSPHLPSFSHLVPPDLLPPSDYIHQASTAWQQVQEQGYVHPYVVVTATMGSTKSTTTEALKAAWPEAELHPEEYWNIPDLPAFYHYTRELNQALTSLSIPWSDLGQQVAAGIFPDGHIGTLLTSLHQAEIAAQSGFGANKFRQGIEAALQLLVRPVIQDTSRLDDTGYVDVHHRLGMISPENFTLYLKDTLTQQNYTPPHVRSPIFVHPLLSFQMLQTCIHQVRARDFEAGVPPNYLLELYVAAEQRILALAELGYPILVIDVENHDLRSQNGGLDRARQLWETIDQVHREQVLPRLGLT</sequence>
<dbReference type="AlphaFoldDB" id="A0A1G1VRH2"/>
<accession>A0A1G1VRH2</accession>
<evidence type="ECO:0000313" key="1">
    <source>
        <dbReference type="EMBL" id="OGY17998.1"/>
    </source>
</evidence>
<comment type="caution">
    <text evidence="1">The sequence shown here is derived from an EMBL/GenBank/DDBJ whole genome shotgun (WGS) entry which is preliminary data.</text>
</comment>
<evidence type="ECO:0000313" key="2">
    <source>
        <dbReference type="Proteomes" id="UP000177324"/>
    </source>
</evidence>
<organism evidence="1 2">
    <name type="scientific">Candidatus Chisholmbacteria bacterium RIFCSPHIGHO2_01_FULL_48_12</name>
    <dbReference type="NCBI Taxonomy" id="1797589"/>
    <lineage>
        <taxon>Bacteria</taxon>
        <taxon>Candidatus Chisholmiibacteriota</taxon>
    </lineage>
</organism>
<protein>
    <recommendedName>
        <fullName evidence="3">Deoxynucleoside kinase domain-containing protein</fullName>
    </recommendedName>
</protein>
<gene>
    <name evidence="1" type="ORF">A2784_04945</name>
</gene>
<dbReference type="EMBL" id="MHCH01000012">
    <property type="protein sequence ID" value="OGY17998.1"/>
    <property type="molecule type" value="Genomic_DNA"/>
</dbReference>
<proteinExistence type="predicted"/>
<evidence type="ECO:0008006" key="3">
    <source>
        <dbReference type="Google" id="ProtNLM"/>
    </source>
</evidence>
<dbReference type="Gene3D" id="3.40.50.300">
    <property type="entry name" value="P-loop containing nucleotide triphosphate hydrolases"/>
    <property type="match status" value="1"/>
</dbReference>
<dbReference type="STRING" id="1797589.A2784_04945"/>
<dbReference type="Proteomes" id="UP000177324">
    <property type="component" value="Unassembled WGS sequence"/>
</dbReference>
<name>A0A1G1VRH2_9BACT</name>